<proteinExistence type="predicted"/>
<dbReference type="InterPro" id="IPR015410">
    <property type="entry name" value="DUF1985"/>
</dbReference>
<gene>
    <name evidence="2" type="ORF">CUMW_192300</name>
</gene>
<evidence type="ECO:0000313" key="3">
    <source>
        <dbReference type="Proteomes" id="UP000236630"/>
    </source>
</evidence>
<organism evidence="2 3">
    <name type="scientific">Citrus unshiu</name>
    <name type="common">Satsuma mandarin</name>
    <name type="synonym">Citrus nobilis var. unshiu</name>
    <dbReference type="NCBI Taxonomy" id="55188"/>
    <lineage>
        <taxon>Eukaryota</taxon>
        <taxon>Viridiplantae</taxon>
        <taxon>Streptophyta</taxon>
        <taxon>Embryophyta</taxon>
        <taxon>Tracheophyta</taxon>
        <taxon>Spermatophyta</taxon>
        <taxon>Magnoliopsida</taxon>
        <taxon>eudicotyledons</taxon>
        <taxon>Gunneridae</taxon>
        <taxon>Pentapetalae</taxon>
        <taxon>rosids</taxon>
        <taxon>malvids</taxon>
        <taxon>Sapindales</taxon>
        <taxon>Rutaceae</taxon>
        <taxon>Aurantioideae</taxon>
        <taxon>Citrus</taxon>
    </lineage>
</organism>
<name>A0A2H5Q3M3_CITUN</name>
<accession>A0A2H5Q3M3</accession>
<dbReference type="PANTHER" id="PTHR48450">
    <property type="entry name" value="DUF1985 DOMAIN-CONTAINING PROTEIN"/>
    <property type="match status" value="1"/>
</dbReference>
<dbReference type="Proteomes" id="UP000236630">
    <property type="component" value="Unassembled WGS sequence"/>
</dbReference>
<feature type="domain" description="DUF1985" evidence="1">
    <location>
        <begin position="87"/>
        <end position="214"/>
    </location>
</feature>
<dbReference type="PANTHER" id="PTHR48450:SF1">
    <property type="entry name" value="DUF1985 DOMAIN-CONTAINING PROTEIN"/>
    <property type="match status" value="1"/>
</dbReference>
<reference evidence="2 3" key="1">
    <citation type="journal article" date="2017" name="Front. Genet.">
        <title>Draft sequencing of the heterozygous diploid genome of Satsuma (Citrus unshiu Marc.) using a hybrid assembly approach.</title>
        <authorList>
            <person name="Shimizu T."/>
            <person name="Tanizawa Y."/>
            <person name="Mochizuki T."/>
            <person name="Nagasaki H."/>
            <person name="Yoshioka T."/>
            <person name="Toyoda A."/>
            <person name="Fujiyama A."/>
            <person name="Kaminuma E."/>
            <person name="Nakamura Y."/>
        </authorList>
    </citation>
    <scope>NUCLEOTIDE SEQUENCE [LARGE SCALE GENOMIC DNA]</scope>
    <source>
        <strain evidence="3">cv. Miyagawa wase</strain>
    </source>
</reference>
<keyword evidence="3" id="KW-1185">Reference proteome</keyword>
<protein>
    <recommendedName>
        <fullName evidence="1">DUF1985 domain-containing protein</fullName>
    </recommendedName>
</protein>
<comment type="caution">
    <text evidence="2">The sequence shown here is derived from an EMBL/GenBank/DDBJ whole genome shotgun (WGS) entry which is preliminary data.</text>
</comment>
<dbReference type="Pfam" id="PF09331">
    <property type="entry name" value="DUF1985"/>
    <property type="match status" value="1"/>
</dbReference>
<dbReference type="AlphaFoldDB" id="A0A2H5Q3M3"/>
<sequence>MAKSKVSRNELGRMILPYADHFPGRILSICNLSTGVKVIERKLTKRQLYLLKKGIFGHFLECRSFPFCGVILHNILLRQVDHGEYRLEDQLWFQIGEHLICLSIGEWCLITGLSYGVDTTLINNKSGYELLKMCFGGDLFRNINLKQFDALFEKLNFEAMDDINTLKITLFYFVDRVLNGRNSHCQINFDWLNEVDDINYFQNRPWGHLSWETIYDNLDNALYEKDEKFKMAQLENSNHKIEKYNLYDFKSEAWIYEAIGGLPPSWVVKRRKRFPASCNGSSWLLLK</sequence>
<evidence type="ECO:0000259" key="1">
    <source>
        <dbReference type="Pfam" id="PF09331"/>
    </source>
</evidence>
<dbReference type="EMBL" id="BDQV01000204">
    <property type="protein sequence ID" value="GAY59143.1"/>
    <property type="molecule type" value="Genomic_DNA"/>
</dbReference>
<evidence type="ECO:0000313" key="2">
    <source>
        <dbReference type="EMBL" id="GAY59143.1"/>
    </source>
</evidence>